<protein>
    <submittedName>
        <fullName evidence="3">DNA polymerase beta-like, N-terminal domain</fullName>
    </submittedName>
</protein>
<dbReference type="RefSeq" id="XP_003083648.2">
    <property type="nucleotide sequence ID" value="XM_003083600.2"/>
</dbReference>
<gene>
    <name evidence="3" type="ORF">OT_ostta16g01860</name>
</gene>
<accession>A0A096P8R9</accession>
<dbReference type="EMBL" id="CAID01000016">
    <property type="protein sequence ID" value="CEG00393.1"/>
    <property type="molecule type" value="Genomic_DNA"/>
</dbReference>
<reference evidence="4" key="1">
    <citation type="journal article" date="2006" name="Proc. Natl. Acad. Sci. U.S.A.">
        <title>Genome analysis of the smallest free-living eukaryote Ostreococcus tauri unveils many unique features.</title>
        <authorList>
            <person name="Derelle E."/>
            <person name="Ferraz C."/>
            <person name="Rombauts S."/>
            <person name="Rouze P."/>
            <person name="Worden A.Z."/>
            <person name="Robbens S."/>
            <person name="Partensky F."/>
            <person name="Degroeve S."/>
            <person name="Echeynie S."/>
            <person name="Cooke R."/>
            <person name="Saeys Y."/>
            <person name="Wuyts J."/>
            <person name="Jabbari K."/>
            <person name="Bowler C."/>
            <person name="Panaud O."/>
            <person name="Piegu B."/>
            <person name="Ball S.G."/>
            <person name="Ral J.-P."/>
            <person name="Bouget F.-Y."/>
            <person name="Piganeau G."/>
            <person name="De Baets B."/>
            <person name="Picard A."/>
            <person name="Delseny M."/>
            <person name="Demaille J."/>
            <person name="Van de Peer Y."/>
            <person name="Moreau H."/>
        </authorList>
    </citation>
    <scope>NUCLEOTIDE SEQUENCE [LARGE SCALE GENOMIC DNA]</scope>
    <source>
        <strain evidence="4">OTTH 0595 / CCAP 157/2 / RCC745</strain>
    </source>
</reference>
<dbReference type="KEGG" id="ota:OT_ostta16g01860"/>
<proteinExistence type="predicted"/>
<dbReference type="InParanoid" id="A0A096P8R9"/>
<dbReference type="OrthoDB" id="429950at2759"/>
<dbReference type="SUPFAM" id="SSF47802">
    <property type="entry name" value="DNA polymerase beta, N-terminal domain-like"/>
    <property type="match status" value="1"/>
</dbReference>
<dbReference type="InterPro" id="IPR027421">
    <property type="entry name" value="DNA_pol_lamdba_lyase_dom_sf"/>
</dbReference>
<dbReference type="Gene3D" id="3.90.640.80">
    <property type="match status" value="1"/>
</dbReference>
<keyword evidence="4" id="KW-1185">Reference proteome</keyword>
<evidence type="ECO:0000259" key="2">
    <source>
        <dbReference type="Pfam" id="PF14716"/>
    </source>
</evidence>
<feature type="region of interest" description="Disordered" evidence="1">
    <location>
        <begin position="188"/>
        <end position="213"/>
    </location>
</feature>
<evidence type="ECO:0000256" key="1">
    <source>
        <dbReference type="SAM" id="MobiDB-lite"/>
    </source>
</evidence>
<dbReference type="GeneID" id="9831084"/>
<feature type="region of interest" description="Disordered" evidence="1">
    <location>
        <begin position="1"/>
        <end position="63"/>
    </location>
</feature>
<evidence type="ECO:0000313" key="3">
    <source>
        <dbReference type="EMBL" id="CEG00393.1"/>
    </source>
</evidence>
<dbReference type="InterPro" id="IPR010996">
    <property type="entry name" value="HHH_MUS81"/>
</dbReference>
<feature type="compositionally biased region" description="Basic residues" evidence="1">
    <location>
        <begin position="37"/>
        <end position="48"/>
    </location>
</feature>
<dbReference type="AlphaFoldDB" id="A0A096P8R9"/>
<name>A0A096P8R9_OSTTA</name>
<comment type="caution">
    <text evidence="3">The sequence shown here is derived from an EMBL/GenBank/DDBJ whole genome shotgun (WGS) entry which is preliminary data.</text>
</comment>
<organism evidence="3 4">
    <name type="scientific">Ostreococcus tauri</name>
    <name type="common">Marine green alga</name>
    <dbReference type="NCBI Taxonomy" id="70448"/>
    <lineage>
        <taxon>Eukaryota</taxon>
        <taxon>Viridiplantae</taxon>
        <taxon>Chlorophyta</taxon>
        <taxon>Mamiellophyceae</taxon>
        <taxon>Mamiellales</taxon>
        <taxon>Bathycoccaceae</taxon>
        <taxon>Ostreococcus</taxon>
    </lineage>
</organism>
<reference evidence="3 4" key="2">
    <citation type="journal article" date="2014" name="BMC Genomics">
        <title>An improved genome of the model marine alga Ostreococcus tauri unfolds by assessing Illumina de novo assemblies.</title>
        <authorList>
            <person name="Blanc-Mathieu R."/>
            <person name="Verhelst B."/>
            <person name="Derelle E."/>
            <person name="Rombauts S."/>
            <person name="Bouget F.Y."/>
            <person name="Carre I."/>
            <person name="Chateau A."/>
            <person name="Eyre-Walker A."/>
            <person name="Grimsley N."/>
            <person name="Moreau H."/>
            <person name="Piegu B."/>
            <person name="Rivals E."/>
            <person name="Schackwitz W."/>
            <person name="Van de Peer Y."/>
            <person name="Piganeau G."/>
        </authorList>
    </citation>
    <scope>NUCLEOTIDE SEQUENCE [LARGE SCALE GENOMIC DNA]</scope>
    <source>
        <strain evidence="4">OTTH 0595 / CCAP 157/2 / RCC745</strain>
    </source>
</reference>
<evidence type="ECO:0000313" key="4">
    <source>
        <dbReference type="Proteomes" id="UP000009170"/>
    </source>
</evidence>
<feature type="compositionally biased region" description="Acidic residues" evidence="1">
    <location>
        <begin position="15"/>
        <end position="32"/>
    </location>
</feature>
<feature type="domain" description="Crossover junction endonuclease MUS81-like HHH" evidence="2">
    <location>
        <begin position="307"/>
        <end position="381"/>
    </location>
</feature>
<dbReference type="Proteomes" id="UP000009170">
    <property type="component" value="Unassembled WGS sequence"/>
</dbReference>
<dbReference type="Pfam" id="PF14716">
    <property type="entry name" value="HHH_8"/>
    <property type="match status" value="1"/>
</dbReference>
<dbReference type="Gene3D" id="1.10.150.110">
    <property type="entry name" value="DNA polymerase beta, N-terminal domain-like"/>
    <property type="match status" value="1"/>
</dbReference>
<sequence length="399" mass="45081">MPPRKPKALKREYTDDNSDDDFTPGEERDDEEITMKITKKSKASKKIKKESDGDANEGSIKAKNEPMKQGYDIATGVVQDEALHAKYSAMTLDELKQYMKINRMPQSEIGQKNKRINYKKPDFVAHCVDGELWGRYPMCPKCAPKKVTLRVTYKDEHHKGQGRWRCQGYWDKNIGGLVKCSFNYSDDAKNETPQTRLPWRHPGDEISDDEEDDVNAGMEKPVEFPEDLGTLPPIDMAKKMLEICREHKLTLPQADNDAVRECYTKLQASIDYNDEYDVKTAFNLLKESFPPLTAEEKAGGPAPRNPANAALCAALEAIFAAAKTSPEDPMKAASYRKAAMSIREIDFEVTNGIAISKGKLKVPNVGPSLGAQIQFWIENGRFERMEYYERGEIPPSTKK</sequence>